<keyword evidence="1" id="KW-0813">Transport</keyword>
<keyword evidence="3" id="KW-0653">Protein transport</keyword>
<dbReference type="NCBIfam" id="TIGR00264">
    <property type="entry name" value="archaeal-type nascent polypeptide-associated complex protein"/>
    <property type="match status" value="1"/>
</dbReference>
<dbReference type="Proteomes" id="UP000589516">
    <property type="component" value="Unassembled WGS sequence"/>
</dbReference>
<dbReference type="PROSITE" id="PS51151">
    <property type="entry name" value="NAC_AB"/>
    <property type="match status" value="1"/>
</dbReference>
<dbReference type="GO" id="GO:0015031">
    <property type="term" value="P:protein transport"/>
    <property type="evidence" value="ECO:0007669"/>
    <property type="project" value="UniProtKB-KW"/>
</dbReference>
<dbReference type="InterPro" id="IPR044034">
    <property type="entry name" value="NAC-like_UBA"/>
</dbReference>
<keyword evidence="2" id="KW-0694">RNA-binding</keyword>
<dbReference type="SMART" id="SM01407">
    <property type="entry name" value="NAC"/>
    <property type="match status" value="1"/>
</dbReference>
<evidence type="ECO:0000256" key="5">
    <source>
        <dbReference type="SAM" id="MobiDB-lite"/>
    </source>
</evidence>
<dbReference type="InterPro" id="IPR002715">
    <property type="entry name" value="Nas_poly-pep-assoc_cplx_dom"/>
</dbReference>
<sequence length="124" mass="13297">MPGMGRMNPRMMKKLQKQLKQSTVDIDATEVIIRTAEKELYFDAPSVTAMDMMGQKSYQIVGEPQERPLGSDGTAGDDDAAAQIPAEDVALVAAQAGVSEDAALEALRECNGEPAEAIIRLMEG</sequence>
<dbReference type="InterPro" id="IPR009060">
    <property type="entry name" value="UBA-like_sf"/>
</dbReference>
<comment type="caution">
    <text evidence="7">The sequence shown here is derived from an EMBL/GenBank/DDBJ whole genome shotgun (WGS) entry which is preliminary data.</text>
</comment>
<proteinExistence type="predicted"/>
<dbReference type="AlphaFoldDB" id="A0A7C8DP07"/>
<dbReference type="CDD" id="cd14359">
    <property type="entry name" value="UBA_AeNAC"/>
    <property type="match status" value="1"/>
</dbReference>
<protein>
    <recommendedName>
        <fullName evidence="4">Nascent polypeptide-associated complex protein</fullName>
    </recommendedName>
</protein>
<dbReference type="EMBL" id="DUAV01000022">
    <property type="protein sequence ID" value="HIG63592.1"/>
    <property type="molecule type" value="Genomic_DNA"/>
</dbReference>
<dbReference type="SUPFAM" id="SSF46934">
    <property type="entry name" value="UBA-like"/>
    <property type="match status" value="1"/>
</dbReference>
<evidence type="ECO:0000256" key="2">
    <source>
        <dbReference type="ARBA" id="ARBA00022884"/>
    </source>
</evidence>
<evidence type="ECO:0000256" key="4">
    <source>
        <dbReference type="NCBIfam" id="TIGR00264"/>
    </source>
</evidence>
<evidence type="ECO:0000313" key="8">
    <source>
        <dbReference type="Proteomes" id="UP000589516"/>
    </source>
</evidence>
<reference evidence="8" key="1">
    <citation type="journal article" date="2019" name="bioRxiv">
        <title>Genome diversification in globally distributed novel marine Proteobacteria is linked to environmental adaptation.</title>
        <authorList>
            <person name="Zhou Z."/>
            <person name="Tran P.Q."/>
            <person name="Kieft K."/>
            <person name="Anantharaman K."/>
        </authorList>
    </citation>
    <scope>NUCLEOTIDE SEQUENCE [LARGE SCALE GENOMIC DNA]</scope>
</reference>
<dbReference type="InterPro" id="IPR038187">
    <property type="entry name" value="NAC_A/B_dom_sf"/>
</dbReference>
<evidence type="ECO:0000256" key="1">
    <source>
        <dbReference type="ARBA" id="ARBA00022448"/>
    </source>
</evidence>
<dbReference type="Gene3D" id="2.20.70.30">
    <property type="entry name" value="Nascent polypeptide-associated complex domain"/>
    <property type="match status" value="1"/>
</dbReference>
<accession>A0A7C8DP07</accession>
<dbReference type="Pfam" id="PF01849">
    <property type="entry name" value="NAC"/>
    <property type="match status" value="1"/>
</dbReference>
<dbReference type="InterPro" id="IPR005231">
    <property type="entry name" value="NAC_arc"/>
</dbReference>
<feature type="domain" description="NAC-A/B" evidence="6">
    <location>
        <begin position="9"/>
        <end position="73"/>
    </location>
</feature>
<dbReference type="GO" id="GO:0003723">
    <property type="term" value="F:RNA binding"/>
    <property type="evidence" value="ECO:0007669"/>
    <property type="project" value="UniProtKB-KW"/>
</dbReference>
<name>A0A7C8DP07_9ARCH</name>
<dbReference type="Gene3D" id="1.10.8.10">
    <property type="entry name" value="DNA helicase RuvA subunit, C-terminal domain"/>
    <property type="match status" value="1"/>
</dbReference>
<evidence type="ECO:0000259" key="6">
    <source>
        <dbReference type="PROSITE" id="PS51151"/>
    </source>
</evidence>
<evidence type="ECO:0000313" key="7">
    <source>
        <dbReference type="EMBL" id="HIG63592.1"/>
    </source>
</evidence>
<feature type="region of interest" description="Disordered" evidence="5">
    <location>
        <begin position="60"/>
        <end position="79"/>
    </location>
</feature>
<gene>
    <name evidence="7" type="ORF">EYQ16_03630</name>
</gene>
<organism evidence="7 8">
    <name type="scientific">Marine Group III euryarchaeote</name>
    <dbReference type="NCBI Taxonomy" id="2173149"/>
    <lineage>
        <taxon>Archaea</taxon>
        <taxon>Methanobacteriati</taxon>
        <taxon>Thermoplasmatota</taxon>
        <taxon>Thermoplasmata</taxon>
        <taxon>Candidatus Thermoprofundales</taxon>
    </lineage>
</organism>
<evidence type="ECO:0000256" key="3">
    <source>
        <dbReference type="ARBA" id="ARBA00022927"/>
    </source>
</evidence>
<dbReference type="Pfam" id="PF19026">
    <property type="entry name" value="UBA_HYPK"/>
    <property type="match status" value="1"/>
</dbReference>